<feature type="compositionally biased region" description="Low complexity" evidence="6">
    <location>
        <begin position="173"/>
        <end position="182"/>
    </location>
</feature>
<dbReference type="InterPro" id="IPR028215">
    <property type="entry name" value="Refilin"/>
</dbReference>
<gene>
    <name evidence="7" type="ORF">P7K49_020546</name>
</gene>
<dbReference type="EMBL" id="JASSZA010000009">
    <property type="protein sequence ID" value="KAK2102879.1"/>
    <property type="molecule type" value="Genomic_DNA"/>
</dbReference>
<reference evidence="7 8" key="1">
    <citation type="submission" date="2023-05" db="EMBL/GenBank/DDBJ databases">
        <title>B98-5 Cell Line De Novo Hybrid Assembly: An Optical Mapping Approach.</title>
        <authorList>
            <person name="Kananen K."/>
            <person name="Auerbach J.A."/>
            <person name="Kautto E."/>
            <person name="Blachly J.S."/>
        </authorList>
    </citation>
    <scope>NUCLEOTIDE SEQUENCE [LARGE SCALE GENOMIC DNA]</scope>
    <source>
        <strain evidence="7">B95-8</strain>
        <tissue evidence="7">Cell line</tissue>
    </source>
</reference>
<comment type="subcellular location">
    <subcellularLocation>
        <location evidence="1">Cytoplasm</location>
        <location evidence="1">Cytoskeleton</location>
    </subcellularLocation>
</comment>
<organism evidence="7 8">
    <name type="scientific">Saguinus oedipus</name>
    <name type="common">Cotton-top tamarin</name>
    <name type="synonym">Oedipomidas oedipus</name>
    <dbReference type="NCBI Taxonomy" id="9490"/>
    <lineage>
        <taxon>Eukaryota</taxon>
        <taxon>Metazoa</taxon>
        <taxon>Chordata</taxon>
        <taxon>Craniata</taxon>
        <taxon>Vertebrata</taxon>
        <taxon>Euteleostomi</taxon>
        <taxon>Mammalia</taxon>
        <taxon>Eutheria</taxon>
        <taxon>Euarchontoglires</taxon>
        <taxon>Primates</taxon>
        <taxon>Haplorrhini</taxon>
        <taxon>Platyrrhini</taxon>
        <taxon>Cebidae</taxon>
        <taxon>Callitrichinae</taxon>
        <taxon>Saguinus</taxon>
    </lineage>
</organism>
<evidence type="ECO:0000256" key="1">
    <source>
        <dbReference type="ARBA" id="ARBA00004245"/>
    </source>
</evidence>
<evidence type="ECO:0000313" key="7">
    <source>
        <dbReference type="EMBL" id="KAK2102879.1"/>
    </source>
</evidence>
<feature type="region of interest" description="Disordered" evidence="6">
    <location>
        <begin position="1"/>
        <end position="294"/>
    </location>
</feature>
<dbReference type="Pfam" id="PF15068">
    <property type="entry name" value="FAM101"/>
    <property type="match status" value="1"/>
</dbReference>
<feature type="compositionally biased region" description="Basic and acidic residues" evidence="6">
    <location>
        <begin position="56"/>
        <end position="69"/>
    </location>
</feature>
<name>A0ABQ9V1K8_SAGOE</name>
<evidence type="ECO:0000313" key="8">
    <source>
        <dbReference type="Proteomes" id="UP001266305"/>
    </source>
</evidence>
<sequence>MTWGPHEAPGHAAGPGRPGWAHSAREREGLGGGAGPGRLPTAQAGAGRGRGRRRRLEKEARAGEVRRGPGGDVRLGAGLAGGSGARRGGEAGPGGRAGAAKGGGRRAEGGGAGRSAARGGEQAAGLRGSGALEVGGAGPNRRLSRCPQVPGRSALAPPPPAPGPGERWRSPRRSGGARAPRPLDMVGHLHLQDMEDSLKEPGREGLLDSPDSGLPPSPSPSPPFYSLAPGILDARAGGSGASSEPPGPNEARAVRRLSCAQTGGRAGGVSRAAPPDALLQKQDGPPLPAPQRRRWPVTATLFSPKFPKKLAAGEARCRHLDPAPLRLRAGSPGQETQEFVSCLTQPSLGVDPDWTPPWRARKPCGQIGRLCSLRK</sequence>
<dbReference type="Proteomes" id="UP001266305">
    <property type="component" value="Unassembled WGS sequence"/>
</dbReference>
<evidence type="ECO:0000256" key="5">
    <source>
        <dbReference type="ARBA" id="ARBA00023212"/>
    </source>
</evidence>
<feature type="compositionally biased region" description="Low complexity" evidence="6">
    <location>
        <begin position="114"/>
        <end position="125"/>
    </location>
</feature>
<feature type="compositionally biased region" description="Pro residues" evidence="6">
    <location>
        <begin position="213"/>
        <end position="223"/>
    </location>
</feature>
<keyword evidence="4" id="KW-0963">Cytoplasm</keyword>
<protein>
    <submittedName>
        <fullName evidence="7">Uncharacterized protein</fullName>
    </submittedName>
</protein>
<evidence type="ECO:0000256" key="3">
    <source>
        <dbReference type="ARBA" id="ARBA00011189"/>
    </source>
</evidence>
<accession>A0ABQ9V1K8</accession>
<dbReference type="PANTHER" id="PTHR31848">
    <property type="match status" value="1"/>
</dbReference>
<dbReference type="PANTHER" id="PTHR31848:SF0">
    <property type="entry name" value="REFILIN-A"/>
    <property type="match status" value="1"/>
</dbReference>
<comment type="similarity">
    <text evidence="2">Belongs to the Refilin family.</text>
</comment>
<evidence type="ECO:0000256" key="2">
    <source>
        <dbReference type="ARBA" id="ARBA00009886"/>
    </source>
</evidence>
<feature type="compositionally biased region" description="Low complexity" evidence="6">
    <location>
        <begin position="1"/>
        <end position="22"/>
    </location>
</feature>
<keyword evidence="5" id="KW-0206">Cytoskeleton</keyword>
<feature type="compositionally biased region" description="Basic and acidic residues" evidence="6">
    <location>
        <begin position="190"/>
        <end position="206"/>
    </location>
</feature>
<proteinExistence type="inferred from homology"/>
<comment type="subunit">
    <text evidence="3">Interacts with FLNA and FLNB.</text>
</comment>
<evidence type="ECO:0000256" key="6">
    <source>
        <dbReference type="SAM" id="MobiDB-lite"/>
    </source>
</evidence>
<feature type="compositionally biased region" description="Gly residues" evidence="6">
    <location>
        <begin position="70"/>
        <end position="102"/>
    </location>
</feature>
<comment type="caution">
    <text evidence="7">The sequence shown here is derived from an EMBL/GenBank/DDBJ whole genome shotgun (WGS) entry which is preliminary data.</text>
</comment>
<evidence type="ECO:0000256" key="4">
    <source>
        <dbReference type="ARBA" id="ARBA00022490"/>
    </source>
</evidence>
<keyword evidence="8" id="KW-1185">Reference proteome</keyword>